<protein>
    <submittedName>
        <fullName evidence="1">Uncharacterized protein</fullName>
    </submittedName>
</protein>
<name>A0ABP0M5C2_9DINO</name>
<proteinExistence type="predicted"/>
<gene>
    <name evidence="1" type="ORF">CCMP2556_LOCUS24100</name>
</gene>
<evidence type="ECO:0000313" key="2">
    <source>
        <dbReference type="Proteomes" id="UP001642484"/>
    </source>
</evidence>
<keyword evidence="2" id="KW-1185">Reference proteome</keyword>
<organism evidence="1 2">
    <name type="scientific">Durusdinium trenchii</name>
    <dbReference type="NCBI Taxonomy" id="1381693"/>
    <lineage>
        <taxon>Eukaryota</taxon>
        <taxon>Sar</taxon>
        <taxon>Alveolata</taxon>
        <taxon>Dinophyceae</taxon>
        <taxon>Suessiales</taxon>
        <taxon>Symbiodiniaceae</taxon>
        <taxon>Durusdinium</taxon>
    </lineage>
</organism>
<dbReference type="Proteomes" id="UP001642484">
    <property type="component" value="Unassembled WGS sequence"/>
</dbReference>
<accession>A0ABP0M5C2</accession>
<dbReference type="EMBL" id="CAXAMN010015669">
    <property type="protein sequence ID" value="CAK9046373.1"/>
    <property type="molecule type" value="Genomic_DNA"/>
</dbReference>
<comment type="caution">
    <text evidence="1">The sequence shown here is derived from an EMBL/GenBank/DDBJ whole genome shotgun (WGS) entry which is preliminary data.</text>
</comment>
<reference evidence="1 2" key="1">
    <citation type="submission" date="2024-02" db="EMBL/GenBank/DDBJ databases">
        <authorList>
            <person name="Chen Y."/>
            <person name="Shah S."/>
            <person name="Dougan E. K."/>
            <person name="Thang M."/>
            <person name="Chan C."/>
        </authorList>
    </citation>
    <scope>NUCLEOTIDE SEQUENCE [LARGE SCALE GENOMIC DNA]</scope>
</reference>
<sequence>MGSGKGHWLPEPKSNCWAWFQPLSAEQSTGPRPRDAAALPHNAHAHQERNRNDLWGHKAFRLSPAIYVGPGLGEMVIVQELNSQTQIKLRPGLVLDWYEGLLVIESLVRSSEPCEWLNQVSDIFQKEKSQRTLSSSLYVSKKLMDAAVTGPQFVTREGATFAHRRYPLRSDSSVAEAEGILPAGWYKVESLLEYLPPWEAFVHPKCGLYQDFYLVLWAPPHMMESYAETPQGCEEHPHATWEPDECLPDDLDVLRKAAKKRWVEAQKQREKETGTLQKLSKVPPPADEGKDTRRKRPGEDVRDLPVSKLAKAYYLDLSRHAHHGLQSEFGDLQPDVVKSQIKAGWPKHPSEYPRPHAAADPPGCCRNSCSCMEDWHVGNVSGTTWLDNNIRNQAIQNTIDSFKCQNIHRIRGQVTKQWYFEPMLASPPNDPSHQSRRQALQVAQIVHKSMEAAVIPLPLAALTEEGAHDILQSMTILQDDETPRGSDIGGPFQPVAFEKMSGPDWLLVNSTTGQVSTIARDTPRAFKAETFSVQVDFIGSAENRVSFTLQVGPTKPALPENLAALTGQIMDRVRSASNLIFPVEGFIKQVYDTDGRCLRKKVTLAGWLRIMKQVHTMAQAASNSAQVRPGFF</sequence>
<evidence type="ECO:0000313" key="1">
    <source>
        <dbReference type="EMBL" id="CAK9046373.1"/>
    </source>
</evidence>